<dbReference type="AlphaFoldDB" id="A0A485LDN9"/>
<sequence>MQADGSTKVPPFEWSFSMDGDGVSRVDLDTDGEDDHRAAHEAPQGCSFAYMLLVCAPRLAMNMAWAAQWSALGPLLDSLTGDTKWLAKLIQCLGPIIGIVVYPTIGVLSDNCTSKYGRRRPFLVGGAIATILCWVLMMNADSIGEAWGRTTDEKRRWKLGLVTFCYAWMDISVNVMQVPATLLVADVAGDRQLLASSIGQMFSIVGGLAVAGYIAAFGPPHVAGKTPPFLYMLMALLAVTVVPVCYFVVETQHVVPADAAPTHLERLKSGFSAVYNSFRYLPRALGIYFVCTFLLVFGFSTYTANKGEYFGVFVMHGDASRADTCGAAPCTARQAAYNDGIALANGVIDTISNVVGLFWVAMLPFLVDAYGCRHVLLGSIVPQCCLVVLFFCKSAVINMLVVAAACGITQNTVFALQIPLIVHVIGFGETNGLGLFAGALNSANNLGQLLNTFTGSIFQAAIQDNNPWPILVGGLVTMLALAFAFFQFSIRTYAV</sequence>
<dbReference type="Proteomes" id="UP000332933">
    <property type="component" value="Unassembled WGS sequence"/>
</dbReference>
<evidence type="ECO:0000256" key="4">
    <source>
        <dbReference type="ARBA" id="ARBA00022989"/>
    </source>
</evidence>
<protein>
    <submittedName>
        <fullName evidence="8">Aste57867_19185 protein</fullName>
    </submittedName>
</protein>
<reference evidence="8 9" key="1">
    <citation type="submission" date="2019-03" db="EMBL/GenBank/DDBJ databases">
        <authorList>
            <person name="Gaulin E."/>
            <person name="Dumas B."/>
        </authorList>
    </citation>
    <scope>NUCLEOTIDE SEQUENCE [LARGE SCALE GENOMIC DNA]</scope>
    <source>
        <strain evidence="8">CBS 568.67</strain>
    </source>
</reference>
<reference evidence="7" key="2">
    <citation type="submission" date="2019-06" db="EMBL/GenBank/DDBJ databases">
        <title>Genomics analysis of Aphanomyces spp. identifies a new class of oomycete effector associated with host adaptation.</title>
        <authorList>
            <person name="Gaulin E."/>
        </authorList>
    </citation>
    <scope>NUCLEOTIDE SEQUENCE</scope>
    <source>
        <strain evidence="7">CBS 578.67</strain>
    </source>
</reference>
<comment type="subcellular location">
    <subcellularLocation>
        <location evidence="1">Membrane</location>
        <topology evidence="1">Multi-pass membrane protein</topology>
    </subcellularLocation>
</comment>
<dbReference type="Pfam" id="PF13347">
    <property type="entry name" value="MFS_2"/>
    <property type="match status" value="1"/>
</dbReference>
<evidence type="ECO:0000256" key="2">
    <source>
        <dbReference type="ARBA" id="ARBA00022448"/>
    </source>
</evidence>
<dbReference type="PANTHER" id="PTHR19432:SF26">
    <property type="entry name" value="MAJOR FACILITATOR SUPERFAMILY (MFS) PROFILE DOMAIN-CONTAINING PROTEIN"/>
    <property type="match status" value="1"/>
</dbReference>
<evidence type="ECO:0000313" key="8">
    <source>
        <dbReference type="EMBL" id="VFT95907.1"/>
    </source>
</evidence>
<feature type="transmembrane region" description="Helical" evidence="6">
    <location>
        <begin position="285"/>
        <end position="304"/>
    </location>
</feature>
<evidence type="ECO:0000256" key="1">
    <source>
        <dbReference type="ARBA" id="ARBA00004141"/>
    </source>
</evidence>
<evidence type="ECO:0000313" key="9">
    <source>
        <dbReference type="Proteomes" id="UP000332933"/>
    </source>
</evidence>
<feature type="transmembrane region" description="Helical" evidence="6">
    <location>
        <begin position="384"/>
        <end position="410"/>
    </location>
</feature>
<dbReference type="EMBL" id="VJMH01006459">
    <property type="protein sequence ID" value="KAF0689359.1"/>
    <property type="molecule type" value="Genomic_DNA"/>
</dbReference>
<evidence type="ECO:0000256" key="5">
    <source>
        <dbReference type="ARBA" id="ARBA00023136"/>
    </source>
</evidence>
<feature type="transmembrane region" description="Helical" evidence="6">
    <location>
        <begin position="85"/>
        <end position="109"/>
    </location>
</feature>
<feature type="transmembrane region" description="Helical" evidence="6">
    <location>
        <begin position="351"/>
        <end position="372"/>
    </location>
</feature>
<feature type="transmembrane region" description="Helical" evidence="6">
    <location>
        <begin position="229"/>
        <end position="249"/>
    </location>
</feature>
<keyword evidence="2" id="KW-0813">Transport</keyword>
<dbReference type="GO" id="GO:0016020">
    <property type="term" value="C:membrane"/>
    <property type="evidence" value="ECO:0007669"/>
    <property type="project" value="UniProtKB-SubCell"/>
</dbReference>
<organism evidence="8 9">
    <name type="scientific">Aphanomyces stellatus</name>
    <dbReference type="NCBI Taxonomy" id="120398"/>
    <lineage>
        <taxon>Eukaryota</taxon>
        <taxon>Sar</taxon>
        <taxon>Stramenopiles</taxon>
        <taxon>Oomycota</taxon>
        <taxon>Saprolegniomycetes</taxon>
        <taxon>Saprolegniales</taxon>
        <taxon>Verrucalvaceae</taxon>
        <taxon>Aphanomyces</taxon>
    </lineage>
</organism>
<evidence type="ECO:0000256" key="6">
    <source>
        <dbReference type="SAM" id="Phobius"/>
    </source>
</evidence>
<accession>A0A485LDN9</accession>
<dbReference type="GO" id="GO:0008506">
    <property type="term" value="F:sucrose:proton symporter activity"/>
    <property type="evidence" value="ECO:0007669"/>
    <property type="project" value="TreeGrafter"/>
</dbReference>
<dbReference type="OrthoDB" id="197206at2759"/>
<name>A0A485LDN9_9STRA</name>
<keyword evidence="9" id="KW-1185">Reference proteome</keyword>
<evidence type="ECO:0000313" key="7">
    <source>
        <dbReference type="EMBL" id="KAF0689359.1"/>
    </source>
</evidence>
<dbReference type="Gene3D" id="1.20.1250.20">
    <property type="entry name" value="MFS general substrate transporter like domains"/>
    <property type="match status" value="2"/>
</dbReference>
<keyword evidence="5 6" id="KW-0472">Membrane</keyword>
<dbReference type="PANTHER" id="PTHR19432">
    <property type="entry name" value="SUGAR TRANSPORTER"/>
    <property type="match status" value="1"/>
</dbReference>
<dbReference type="EMBL" id="CAADRA010006480">
    <property type="protein sequence ID" value="VFT95907.1"/>
    <property type="molecule type" value="Genomic_DNA"/>
</dbReference>
<dbReference type="InterPro" id="IPR036259">
    <property type="entry name" value="MFS_trans_sf"/>
</dbReference>
<feature type="transmembrane region" description="Helical" evidence="6">
    <location>
        <begin position="47"/>
        <end position="65"/>
    </location>
</feature>
<feature type="transmembrane region" description="Helical" evidence="6">
    <location>
        <begin position="468"/>
        <end position="490"/>
    </location>
</feature>
<dbReference type="SUPFAM" id="SSF103473">
    <property type="entry name" value="MFS general substrate transporter"/>
    <property type="match status" value="1"/>
</dbReference>
<evidence type="ECO:0000256" key="3">
    <source>
        <dbReference type="ARBA" id="ARBA00022692"/>
    </source>
</evidence>
<keyword evidence="3 6" id="KW-0812">Transmembrane</keyword>
<gene>
    <name evidence="8" type="primary">Aste57867_19185</name>
    <name evidence="7" type="ORF">As57867_019121</name>
    <name evidence="8" type="ORF">ASTE57867_19185</name>
</gene>
<feature type="transmembrane region" description="Helical" evidence="6">
    <location>
        <begin position="197"/>
        <end position="217"/>
    </location>
</feature>
<proteinExistence type="predicted"/>
<keyword evidence="4 6" id="KW-1133">Transmembrane helix</keyword>
<feature type="transmembrane region" description="Helical" evidence="6">
    <location>
        <begin position="121"/>
        <end position="140"/>
    </location>
</feature>